<comment type="caution">
    <text evidence="6">The sequence shown here is derived from an EMBL/GenBank/DDBJ whole genome shotgun (WGS) entry which is preliminary data.</text>
</comment>
<keyword evidence="4 5" id="KW-0472">Membrane</keyword>
<feature type="transmembrane region" description="Helical" evidence="5">
    <location>
        <begin position="20"/>
        <end position="39"/>
    </location>
</feature>
<feature type="transmembrane region" description="Helical" evidence="5">
    <location>
        <begin position="124"/>
        <end position="145"/>
    </location>
</feature>
<feature type="transmembrane region" description="Helical" evidence="5">
    <location>
        <begin position="46"/>
        <end position="65"/>
    </location>
</feature>
<gene>
    <name evidence="6" type="ORF">B0T16DRAFT_361838</name>
</gene>
<evidence type="ECO:0000256" key="1">
    <source>
        <dbReference type="ARBA" id="ARBA00004141"/>
    </source>
</evidence>
<dbReference type="AlphaFoldDB" id="A0AA39YPH2"/>
<keyword evidence="3 5" id="KW-1133">Transmembrane helix</keyword>
<evidence type="ECO:0000313" key="7">
    <source>
        <dbReference type="Proteomes" id="UP001174936"/>
    </source>
</evidence>
<dbReference type="Pfam" id="PF04479">
    <property type="entry name" value="RTA1"/>
    <property type="match status" value="1"/>
</dbReference>
<keyword evidence="2 5" id="KW-0812">Transmembrane</keyword>
<dbReference type="EMBL" id="JAULSV010000001">
    <property type="protein sequence ID" value="KAK0654855.1"/>
    <property type="molecule type" value="Genomic_DNA"/>
</dbReference>
<proteinExistence type="predicted"/>
<organism evidence="6 7">
    <name type="scientific">Cercophora newfieldiana</name>
    <dbReference type="NCBI Taxonomy" id="92897"/>
    <lineage>
        <taxon>Eukaryota</taxon>
        <taxon>Fungi</taxon>
        <taxon>Dikarya</taxon>
        <taxon>Ascomycota</taxon>
        <taxon>Pezizomycotina</taxon>
        <taxon>Sordariomycetes</taxon>
        <taxon>Sordariomycetidae</taxon>
        <taxon>Sordariales</taxon>
        <taxon>Lasiosphaeriaceae</taxon>
        <taxon>Cercophora</taxon>
    </lineage>
</organism>
<dbReference type="Proteomes" id="UP001174936">
    <property type="component" value="Unassembled WGS sequence"/>
</dbReference>
<dbReference type="PANTHER" id="PTHR31465:SF27">
    <property type="entry name" value="DOMAIN PROTEIN, PUTATIVE (AFU_ORTHOLOGUE AFUA_3G01030)-RELATED"/>
    <property type="match status" value="1"/>
</dbReference>
<dbReference type="GO" id="GO:0016020">
    <property type="term" value="C:membrane"/>
    <property type="evidence" value="ECO:0007669"/>
    <property type="project" value="UniProtKB-SubCell"/>
</dbReference>
<comment type="subcellular location">
    <subcellularLocation>
        <location evidence="1">Membrane</location>
        <topology evidence="1">Multi-pass membrane protein</topology>
    </subcellularLocation>
</comment>
<name>A0AA39YPH2_9PEZI</name>
<dbReference type="InterPro" id="IPR007568">
    <property type="entry name" value="RTA1"/>
</dbReference>
<feature type="transmembrane region" description="Helical" evidence="5">
    <location>
        <begin position="239"/>
        <end position="257"/>
    </location>
</feature>
<evidence type="ECO:0000256" key="4">
    <source>
        <dbReference type="ARBA" id="ARBA00023136"/>
    </source>
</evidence>
<protein>
    <submittedName>
        <fullName evidence="6">RTA1 like protein-domain-containing protein</fullName>
    </submittedName>
</protein>
<evidence type="ECO:0000313" key="6">
    <source>
        <dbReference type="EMBL" id="KAK0654855.1"/>
    </source>
</evidence>
<keyword evidence="7" id="KW-1185">Reference proteome</keyword>
<sequence>MAVLEPYRGGYYLWKYLPSIEAAAIVSVLWALVTVAHVWKIWKTRAWFNIAFAVGGFMEFIGYAARASAHDKTGNLMPFVIQNTMILLAPVLFAASIYMTLGRVIRAVKGERFSFIRPGRLTKLFVAGDILSLTIQGSAAGLMIISKLAKMGQTIVIVGLVVQIVIFGLFCVTAVSFHRRMKRDVVVAATCARGESLKWEQLLRMLYGVSGLIMVRSLFRVVEFIMGTDGYLLSTEWPIYVFDAVPMLFAMAIYWWWWPSMVSSVGSGNENWAAMTSMSDLSPGAAKKAPTLP</sequence>
<feature type="transmembrane region" description="Helical" evidence="5">
    <location>
        <begin position="202"/>
        <end position="219"/>
    </location>
</feature>
<feature type="transmembrane region" description="Helical" evidence="5">
    <location>
        <begin position="151"/>
        <end position="175"/>
    </location>
</feature>
<evidence type="ECO:0000256" key="3">
    <source>
        <dbReference type="ARBA" id="ARBA00022989"/>
    </source>
</evidence>
<accession>A0AA39YPH2</accession>
<feature type="transmembrane region" description="Helical" evidence="5">
    <location>
        <begin position="85"/>
        <end position="104"/>
    </location>
</feature>
<evidence type="ECO:0000256" key="5">
    <source>
        <dbReference type="SAM" id="Phobius"/>
    </source>
</evidence>
<dbReference type="PANTHER" id="PTHR31465">
    <property type="entry name" value="PROTEIN RTA1-RELATED"/>
    <property type="match status" value="1"/>
</dbReference>
<reference evidence="6" key="1">
    <citation type="submission" date="2023-06" db="EMBL/GenBank/DDBJ databases">
        <title>Genome-scale phylogeny and comparative genomics of the fungal order Sordariales.</title>
        <authorList>
            <consortium name="Lawrence Berkeley National Laboratory"/>
            <person name="Hensen N."/>
            <person name="Bonometti L."/>
            <person name="Westerberg I."/>
            <person name="Brannstrom I.O."/>
            <person name="Guillou S."/>
            <person name="Cros-Aarteil S."/>
            <person name="Calhoun S."/>
            <person name="Haridas S."/>
            <person name="Kuo A."/>
            <person name="Mondo S."/>
            <person name="Pangilinan J."/>
            <person name="Riley R."/>
            <person name="Labutti K."/>
            <person name="Andreopoulos B."/>
            <person name="Lipzen A."/>
            <person name="Chen C."/>
            <person name="Yanf M."/>
            <person name="Daum C."/>
            <person name="Ng V."/>
            <person name="Clum A."/>
            <person name="Steindorff A."/>
            <person name="Ohm R."/>
            <person name="Martin F."/>
            <person name="Silar P."/>
            <person name="Natvig D."/>
            <person name="Lalanne C."/>
            <person name="Gautier V."/>
            <person name="Ament-Velasquez S.L."/>
            <person name="Kruys A."/>
            <person name="Hutchinson M.I."/>
            <person name="Powell A.J."/>
            <person name="Barry K."/>
            <person name="Miller A.N."/>
            <person name="Grigoriev I.V."/>
            <person name="Debuchy R."/>
            <person name="Gladieux P."/>
            <person name="Thoren M.H."/>
            <person name="Johannesson H."/>
        </authorList>
    </citation>
    <scope>NUCLEOTIDE SEQUENCE</scope>
    <source>
        <strain evidence="6">SMH2532-1</strain>
    </source>
</reference>
<evidence type="ECO:0000256" key="2">
    <source>
        <dbReference type="ARBA" id="ARBA00022692"/>
    </source>
</evidence>